<dbReference type="Pfam" id="PF04136">
    <property type="entry name" value="COG3_N"/>
    <property type="match status" value="1"/>
</dbReference>
<feature type="domain" description="Conserved oligomeric Golgi complex subunit 3 C-terminal" evidence="11">
    <location>
        <begin position="289"/>
        <end position="475"/>
    </location>
</feature>
<dbReference type="InterPro" id="IPR048685">
    <property type="entry name" value="COG3_C"/>
</dbReference>
<dbReference type="GO" id="GO:0006891">
    <property type="term" value="P:intra-Golgi vesicle-mediated transport"/>
    <property type="evidence" value="ECO:0007669"/>
    <property type="project" value="TreeGrafter"/>
</dbReference>
<feature type="compositionally biased region" description="Low complexity" evidence="9">
    <location>
        <begin position="365"/>
        <end position="381"/>
    </location>
</feature>
<evidence type="ECO:0000259" key="11">
    <source>
        <dbReference type="Pfam" id="PF20671"/>
    </source>
</evidence>
<dbReference type="InterPro" id="IPR048320">
    <property type="entry name" value="COG3_N"/>
</dbReference>
<evidence type="ECO:0000256" key="1">
    <source>
        <dbReference type="ARBA" id="ARBA00004395"/>
    </source>
</evidence>
<keyword evidence="13" id="KW-1185">Reference proteome</keyword>
<dbReference type="GO" id="GO:0017119">
    <property type="term" value="C:Golgi transport complex"/>
    <property type="evidence" value="ECO:0007669"/>
    <property type="project" value="TreeGrafter"/>
</dbReference>
<feature type="domain" description="Conserved oligomeric Golgi complex subunit 3 N-terminal" evidence="10">
    <location>
        <begin position="57"/>
        <end position="199"/>
    </location>
</feature>
<dbReference type="Pfam" id="PF20671">
    <property type="entry name" value="COG3_C"/>
    <property type="match status" value="1"/>
</dbReference>
<sequence length="588" mass="63433">VVEDQRFEADTAESHSKDTYAGTLEDAILHNTNQFHKWHTELEAACALEMEEKYKRYADLLNSHLQTCEDILSKVDSTLAYFDSLLAQHKEVSSKSRSLYSSCEQLVKEKDQLVEFADAIRTKLRFFDEFETVVAQFQKAQLSLDSEQFPQLLRKLDECMAFVASNPQYADAAAYTAKFKQIQAKALNAIRNKVQQVFRHAVQQVQAAIQEAGLKAGSASTGGAAAAPPTQVPVLAEGMEVSLLYVRFRAAAEASLKGLLRDIELRGSRIEYVRLMQECYALRGPGGEALRPTLSRALEDCQARLIFRCQAVIRDQVAHYTPTATDIDYPARLQLSPVQPATAPDGSSALVAGHSSTPPPSTRQAGSAAPPAPAEAGEAGADPFSQLYPPLHSTLLVLSKLYRAVDRPVFSGLAQEAVSACTLSVQQAGRLVARKAGPVDGQLFMIKHLLFLREQILPFDADFAVTDMDLDFSHMRDHMRRIMTGDLSIFSFGSSAGVMKMLGTAAPRVHTYQQEGAGEAAQVGHGAACGGCSKPRSGTSTLTGAGEVTGGAGKQVRACCHILATQGNGLGATEDSLQGQAGGREAIP</sequence>
<dbReference type="GO" id="GO:0005801">
    <property type="term" value="C:cis-Golgi network"/>
    <property type="evidence" value="ECO:0007669"/>
    <property type="project" value="InterPro"/>
</dbReference>
<dbReference type="EMBL" id="BLLF01002038">
    <property type="protein sequence ID" value="GFH22430.1"/>
    <property type="molecule type" value="Genomic_DNA"/>
</dbReference>
<proteinExistence type="inferred from homology"/>
<evidence type="ECO:0000256" key="4">
    <source>
        <dbReference type="ARBA" id="ARBA00022448"/>
    </source>
</evidence>
<evidence type="ECO:0000313" key="12">
    <source>
        <dbReference type="EMBL" id="GFH22430.1"/>
    </source>
</evidence>
<name>A0A699ZMQ0_HAELA</name>
<dbReference type="InterPro" id="IPR007265">
    <property type="entry name" value="COG_su3"/>
</dbReference>
<keyword evidence="4" id="KW-0813">Transport</keyword>
<reference evidence="12 13" key="1">
    <citation type="submission" date="2020-02" db="EMBL/GenBank/DDBJ databases">
        <title>Draft genome sequence of Haematococcus lacustris strain NIES-144.</title>
        <authorList>
            <person name="Morimoto D."/>
            <person name="Nakagawa S."/>
            <person name="Yoshida T."/>
            <person name="Sawayama S."/>
        </authorList>
    </citation>
    <scope>NUCLEOTIDE SEQUENCE [LARGE SCALE GENOMIC DNA]</scope>
    <source>
        <strain evidence="12 13">NIES-144</strain>
    </source>
</reference>
<comment type="caution">
    <text evidence="12">The sequence shown here is derived from an EMBL/GenBank/DDBJ whole genome shotgun (WGS) entry which is preliminary data.</text>
</comment>
<dbReference type="GO" id="GO:0000139">
    <property type="term" value="C:Golgi membrane"/>
    <property type="evidence" value="ECO:0007669"/>
    <property type="project" value="UniProtKB-SubCell"/>
</dbReference>
<evidence type="ECO:0000256" key="6">
    <source>
        <dbReference type="ARBA" id="ARBA00023034"/>
    </source>
</evidence>
<evidence type="ECO:0000256" key="7">
    <source>
        <dbReference type="ARBA" id="ARBA00023136"/>
    </source>
</evidence>
<accession>A0A699ZMQ0</accession>
<evidence type="ECO:0000256" key="2">
    <source>
        <dbReference type="ARBA" id="ARBA00009936"/>
    </source>
</evidence>
<comment type="subcellular location">
    <subcellularLocation>
        <location evidence="1">Golgi apparatus membrane</location>
        <topology evidence="1">Peripheral membrane protein</topology>
    </subcellularLocation>
</comment>
<dbReference type="PANTHER" id="PTHR13302:SF8">
    <property type="entry name" value="CONSERVED OLIGOMERIC GOLGI COMPLEX SUBUNIT 3"/>
    <property type="match status" value="1"/>
</dbReference>
<protein>
    <recommendedName>
        <fullName evidence="3">Conserved oligomeric Golgi complex subunit 3</fullName>
    </recommendedName>
    <alternativeName>
        <fullName evidence="8">Component of oligomeric Golgi complex 3</fullName>
    </alternativeName>
</protein>
<feature type="non-terminal residue" evidence="12">
    <location>
        <position position="1"/>
    </location>
</feature>
<evidence type="ECO:0000313" key="13">
    <source>
        <dbReference type="Proteomes" id="UP000485058"/>
    </source>
</evidence>
<gene>
    <name evidence="12" type="ORF">HaLaN_19894</name>
</gene>
<dbReference type="AlphaFoldDB" id="A0A699ZMQ0"/>
<dbReference type="GO" id="GO:0007030">
    <property type="term" value="P:Golgi organization"/>
    <property type="evidence" value="ECO:0007669"/>
    <property type="project" value="TreeGrafter"/>
</dbReference>
<feature type="region of interest" description="Disordered" evidence="9">
    <location>
        <begin position="338"/>
        <end position="383"/>
    </location>
</feature>
<evidence type="ECO:0000256" key="3">
    <source>
        <dbReference type="ARBA" id="ARBA00020976"/>
    </source>
</evidence>
<evidence type="ECO:0000256" key="9">
    <source>
        <dbReference type="SAM" id="MobiDB-lite"/>
    </source>
</evidence>
<dbReference type="PANTHER" id="PTHR13302">
    <property type="entry name" value="CONSERVED OLIGOMERIC GOLGI COMPLEX COMPONENT 3"/>
    <property type="match status" value="1"/>
</dbReference>
<keyword evidence="7" id="KW-0472">Membrane</keyword>
<dbReference type="GO" id="GO:0006886">
    <property type="term" value="P:intracellular protein transport"/>
    <property type="evidence" value="ECO:0007669"/>
    <property type="project" value="InterPro"/>
</dbReference>
<keyword evidence="5" id="KW-0653">Protein transport</keyword>
<dbReference type="Proteomes" id="UP000485058">
    <property type="component" value="Unassembled WGS sequence"/>
</dbReference>
<evidence type="ECO:0000256" key="8">
    <source>
        <dbReference type="ARBA" id="ARBA00031339"/>
    </source>
</evidence>
<comment type="similarity">
    <text evidence="2">Belongs to the COG3 family.</text>
</comment>
<evidence type="ECO:0000256" key="5">
    <source>
        <dbReference type="ARBA" id="ARBA00022927"/>
    </source>
</evidence>
<evidence type="ECO:0000259" key="10">
    <source>
        <dbReference type="Pfam" id="PF04136"/>
    </source>
</evidence>
<organism evidence="12 13">
    <name type="scientific">Haematococcus lacustris</name>
    <name type="common">Green alga</name>
    <name type="synonym">Haematococcus pluvialis</name>
    <dbReference type="NCBI Taxonomy" id="44745"/>
    <lineage>
        <taxon>Eukaryota</taxon>
        <taxon>Viridiplantae</taxon>
        <taxon>Chlorophyta</taxon>
        <taxon>core chlorophytes</taxon>
        <taxon>Chlorophyceae</taxon>
        <taxon>CS clade</taxon>
        <taxon>Chlamydomonadales</taxon>
        <taxon>Haematococcaceae</taxon>
        <taxon>Haematococcus</taxon>
    </lineage>
</organism>
<keyword evidence="6" id="KW-0333">Golgi apparatus</keyword>